<proteinExistence type="predicted"/>
<gene>
    <name evidence="2" type="ORF">GmarT_52770</name>
</gene>
<feature type="region of interest" description="Disordered" evidence="1">
    <location>
        <begin position="620"/>
        <end position="642"/>
    </location>
</feature>
<dbReference type="EMBL" id="CP042910">
    <property type="protein sequence ID" value="QEG19378.1"/>
    <property type="molecule type" value="Genomic_DNA"/>
</dbReference>
<accession>A0ABX5YUP6</accession>
<name>A0ABX5YUP6_9PLAN</name>
<reference evidence="2 3" key="1">
    <citation type="submission" date="2019-08" db="EMBL/GenBank/DDBJ databases">
        <title>Deep-cultivation of Planctomycetes and their phenomic and genomic characterization uncovers novel biology.</title>
        <authorList>
            <person name="Wiegand S."/>
            <person name="Jogler M."/>
            <person name="Boedeker C."/>
            <person name="Pinto D."/>
            <person name="Vollmers J."/>
            <person name="Rivas-Marin E."/>
            <person name="Kohn T."/>
            <person name="Peeters S.H."/>
            <person name="Heuer A."/>
            <person name="Rast P."/>
            <person name="Oberbeckmann S."/>
            <person name="Bunk B."/>
            <person name="Jeske O."/>
            <person name="Meyerdierks A."/>
            <person name="Storesund J.E."/>
            <person name="Kallscheuer N."/>
            <person name="Luecker S."/>
            <person name="Lage O.M."/>
            <person name="Pohl T."/>
            <person name="Merkel B.J."/>
            <person name="Hornburger P."/>
            <person name="Mueller R.-W."/>
            <person name="Bruemmer F."/>
            <person name="Labrenz M."/>
            <person name="Spormann A.M."/>
            <person name="Op den Camp H."/>
            <person name="Overmann J."/>
            <person name="Amann R."/>
            <person name="Jetten M.S.M."/>
            <person name="Mascher T."/>
            <person name="Medema M.H."/>
            <person name="Devos D.P."/>
            <person name="Kaster A.-K."/>
            <person name="Ovreas L."/>
            <person name="Rohde M."/>
            <person name="Galperin M.Y."/>
            <person name="Jogler C."/>
        </authorList>
    </citation>
    <scope>NUCLEOTIDE SEQUENCE [LARGE SCALE GENOMIC DNA]</scope>
    <source>
        <strain evidence="2 3">DSM 8797</strain>
    </source>
</reference>
<organism evidence="2 3">
    <name type="scientific">Gimesia maris</name>
    <dbReference type="NCBI Taxonomy" id="122"/>
    <lineage>
        <taxon>Bacteria</taxon>
        <taxon>Pseudomonadati</taxon>
        <taxon>Planctomycetota</taxon>
        <taxon>Planctomycetia</taxon>
        <taxon>Planctomycetales</taxon>
        <taxon>Planctomycetaceae</taxon>
        <taxon>Gimesia</taxon>
    </lineage>
</organism>
<evidence type="ECO:0000256" key="1">
    <source>
        <dbReference type="SAM" id="MobiDB-lite"/>
    </source>
</evidence>
<dbReference type="GeneID" id="98649716"/>
<protein>
    <submittedName>
        <fullName evidence="2">Uncharacterized protein</fullName>
    </submittedName>
</protein>
<dbReference type="Proteomes" id="UP000322887">
    <property type="component" value="Chromosome"/>
</dbReference>
<evidence type="ECO:0000313" key="2">
    <source>
        <dbReference type="EMBL" id="QEG19378.1"/>
    </source>
</evidence>
<sequence length="735" mass="82932">MIHRFDFSGSAVIRSRLLQNIEAGSRRPQSVIFSRFLLGLCICLASSCGSSTPTETEKSTPLHEAISSTTPKPENKSSAPSRTLKPQSPKTTSSANDNPPTSRPDKDSTELVFKIVSLHKNVQQFLEKSEKNIDLAARTAQRSLDSTLQKNFAFYEPGSLRVDLRQNRISLRVNTANVSDLVRKLNEVGYQMITVAPLERTLREELAAESGADSLVKQELHYSAQIKSPEYQSQLDQNFQIGSEALRLILNERFKNEVPEYVPDSLVLDLEYEKLTFEVITYPSANLGVQINNLYQLPVSIGAKPYRTIEQRTEQQLHPSQVTYKIVGIADFYERAMQDQFGYNFWRRSLIHDLEDRLETGLTGYVPFSLDVNLVKKTITFQLDHYPDHRVKEFINDESGSRVSNTKIKVSAEPALVETPGPVIRTPNRPMKRVVLKVLLAEKRLRNVFDPPRPLRPTDIQGIHRHLDDELINNLDGYIGKSVQFDIPNKELSFQIDRVPPDDLIKMVNGIRSLDLDVDQELVSVEDVVYDPEASEKTMYFSFINQGQKLHQFDKTFTQHMADGNLGAIGGYIPGSLQMDFDEGTFNIRVRVVEDDARDIETATTALARIKLECTHLNTTLPESSGNGNPQQPGMTAKQSAEPALVKENVRVTVKYGLYGGRATGKPEKSARDALDGFTWIDLKTLQFDAAKKEFSFETTGPFNRGALERSLKRQKFYQCLISHEALIKKDTSKE</sequence>
<feature type="region of interest" description="Disordered" evidence="1">
    <location>
        <begin position="51"/>
        <end position="107"/>
    </location>
</feature>
<dbReference type="RefSeq" id="WP_002647180.1">
    <property type="nucleotide sequence ID" value="NZ_CP042910.1"/>
</dbReference>
<evidence type="ECO:0000313" key="3">
    <source>
        <dbReference type="Proteomes" id="UP000322887"/>
    </source>
</evidence>
<keyword evidence="3" id="KW-1185">Reference proteome</keyword>
<feature type="compositionally biased region" description="Polar residues" evidence="1">
    <location>
        <begin position="620"/>
        <end position="639"/>
    </location>
</feature>
<feature type="compositionally biased region" description="Polar residues" evidence="1">
    <location>
        <begin position="66"/>
        <end position="100"/>
    </location>
</feature>